<reference evidence="2 3" key="1">
    <citation type="journal article" date="2019" name="Sci. Rep.">
        <title>Orb-weaving spider Araneus ventricosus genome elucidates the spidroin gene catalogue.</title>
        <authorList>
            <person name="Kono N."/>
            <person name="Nakamura H."/>
            <person name="Ohtoshi R."/>
            <person name="Moran D.A.P."/>
            <person name="Shinohara A."/>
            <person name="Yoshida Y."/>
            <person name="Fujiwara M."/>
            <person name="Mori M."/>
            <person name="Tomita M."/>
            <person name="Arakawa K."/>
        </authorList>
    </citation>
    <scope>NUCLEOTIDE SEQUENCE [LARGE SCALE GENOMIC DNA]</scope>
</reference>
<name>A0A4Y2PEZ9_ARAVE</name>
<dbReference type="Proteomes" id="UP000499080">
    <property type="component" value="Unassembled WGS sequence"/>
</dbReference>
<evidence type="ECO:0000313" key="3">
    <source>
        <dbReference type="Proteomes" id="UP000499080"/>
    </source>
</evidence>
<proteinExistence type="predicted"/>
<evidence type="ECO:0000313" key="2">
    <source>
        <dbReference type="EMBL" id="GBN49791.1"/>
    </source>
</evidence>
<gene>
    <name evidence="2" type="ORF">AVEN_39147_1</name>
</gene>
<organism evidence="2 3">
    <name type="scientific">Araneus ventricosus</name>
    <name type="common">Orbweaver spider</name>
    <name type="synonym">Epeira ventricosa</name>
    <dbReference type="NCBI Taxonomy" id="182803"/>
    <lineage>
        <taxon>Eukaryota</taxon>
        <taxon>Metazoa</taxon>
        <taxon>Ecdysozoa</taxon>
        <taxon>Arthropoda</taxon>
        <taxon>Chelicerata</taxon>
        <taxon>Arachnida</taxon>
        <taxon>Araneae</taxon>
        <taxon>Araneomorphae</taxon>
        <taxon>Entelegynae</taxon>
        <taxon>Araneoidea</taxon>
        <taxon>Araneidae</taxon>
        <taxon>Araneus</taxon>
    </lineage>
</organism>
<feature type="region of interest" description="Disordered" evidence="1">
    <location>
        <begin position="99"/>
        <end position="123"/>
    </location>
</feature>
<comment type="caution">
    <text evidence="2">The sequence shown here is derived from an EMBL/GenBank/DDBJ whole genome shotgun (WGS) entry which is preliminary data.</text>
</comment>
<dbReference type="AlphaFoldDB" id="A0A4Y2PEZ9"/>
<evidence type="ECO:0000256" key="1">
    <source>
        <dbReference type="SAM" id="MobiDB-lite"/>
    </source>
</evidence>
<keyword evidence="3" id="KW-1185">Reference proteome</keyword>
<accession>A0A4Y2PEZ9</accession>
<dbReference type="EMBL" id="BGPR01011135">
    <property type="protein sequence ID" value="GBN49791.1"/>
    <property type="molecule type" value="Genomic_DNA"/>
</dbReference>
<protein>
    <submittedName>
        <fullName evidence="2">Uncharacterized protein</fullName>
    </submittedName>
</protein>
<sequence>MEMKLSRSASLVLHACPQPATQHTTPTDDNKNNELHNLSLPKEDYADVFRLLNHLKSIIQVSPTDDNQNNELHNLSLAKKDYADVFRLLNHLKSIIQVSPTDKARQRTSQPQPPKTTLMFSGN</sequence>